<dbReference type="InterPro" id="IPR051043">
    <property type="entry name" value="Sulfatase_Mod_Factor_Kinase"/>
</dbReference>
<organism evidence="3 4">
    <name type="scientific">Ophiocordyceps unilateralis</name>
    <name type="common">Zombie-ant fungus</name>
    <name type="synonym">Torrubia unilateralis</name>
    <dbReference type="NCBI Taxonomy" id="268505"/>
    <lineage>
        <taxon>Eukaryota</taxon>
        <taxon>Fungi</taxon>
        <taxon>Dikarya</taxon>
        <taxon>Ascomycota</taxon>
        <taxon>Pezizomycotina</taxon>
        <taxon>Sordariomycetes</taxon>
        <taxon>Hypocreomycetidae</taxon>
        <taxon>Hypocreales</taxon>
        <taxon>Ophiocordycipitaceae</taxon>
        <taxon>Ophiocordyceps</taxon>
    </lineage>
</organism>
<proteinExistence type="predicted"/>
<dbReference type="SUPFAM" id="SSF56436">
    <property type="entry name" value="C-type lectin-like"/>
    <property type="match status" value="1"/>
</dbReference>
<evidence type="ECO:0000313" key="4">
    <source>
        <dbReference type="Proteomes" id="UP000037136"/>
    </source>
</evidence>
<dbReference type="InterPro" id="IPR005532">
    <property type="entry name" value="SUMF_dom"/>
</dbReference>
<dbReference type="PANTHER" id="PTHR23150:SF19">
    <property type="entry name" value="FORMYLGLYCINE-GENERATING ENZYME"/>
    <property type="match status" value="1"/>
</dbReference>
<sequence>MSSPLSIILALLTTVGAIISDAEVVSTSLAERKLKDLSESLRWGGTTLATYAPVVPAAREAYSTLKALKANNNSAVPRADSYIETLGRLVVESGYILEESRNRSFQAALYDTAALLTASVNEWHYTIDVIIANLTQPETYRAPQPGSFSNGDDTTIIDKPGTVFRDWPDGPAMVVIPTGTYTAGATDAELEEFDVPVEKQGEEKPQRKVHISKPLAFSQTEVQVWEFAAFVRESHYKPRGGARWWDPADPAAQVFNPELNYLNPGFPQTKNSPVVAITRQDAFVYCNWLSVGTGHTYRLPTEDEWEWAARGGTNTTFFWGHDFDLVYLYANAYDQTSKAVNMFPWEAANDTDGYAYTAPVASFRPNGYDLYDMTANAREFVADDWVEFLGPSAANDGSIHQGPAPFPVLRGGAWNYEPRNLRISYRDGYFSSEVSSNMFGLRLVREL</sequence>
<comment type="caution">
    <text evidence="3">The sequence shown here is derived from an EMBL/GenBank/DDBJ whole genome shotgun (WGS) entry which is preliminary data.</text>
</comment>
<accession>A0A2A9P455</accession>
<keyword evidence="4" id="KW-1185">Reference proteome</keyword>
<reference evidence="3 4" key="2">
    <citation type="journal article" date="2017" name="Sci. Rep.">
        <title>Ant-infecting Ophiocordyceps genomes reveal a high diversity of potential behavioral manipulation genes and a possible major role for enterotoxins.</title>
        <authorList>
            <person name="de Bekker C."/>
            <person name="Ohm R.A."/>
            <person name="Evans H.C."/>
            <person name="Brachmann A."/>
            <person name="Hughes D.P."/>
        </authorList>
    </citation>
    <scope>NUCLEOTIDE SEQUENCE [LARGE SCALE GENOMIC DNA]</scope>
    <source>
        <strain evidence="3 4">SC16a</strain>
    </source>
</reference>
<keyword evidence="1" id="KW-0732">Signal</keyword>
<evidence type="ECO:0000256" key="1">
    <source>
        <dbReference type="SAM" id="SignalP"/>
    </source>
</evidence>
<dbReference type="PANTHER" id="PTHR23150">
    <property type="entry name" value="SULFATASE MODIFYING FACTOR 1, 2"/>
    <property type="match status" value="1"/>
</dbReference>
<dbReference type="Gene3D" id="3.90.1580.10">
    <property type="entry name" value="paralog of FGE (formylglycine-generating enzyme)"/>
    <property type="match status" value="1"/>
</dbReference>
<dbReference type="InterPro" id="IPR042095">
    <property type="entry name" value="SUMF_sf"/>
</dbReference>
<feature type="domain" description="Sulfatase-modifying factor enzyme-like" evidence="2">
    <location>
        <begin position="171"/>
        <end position="445"/>
    </location>
</feature>
<feature type="signal peptide" evidence="1">
    <location>
        <begin position="1"/>
        <end position="17"/>
    </location>
</feature>
<dbReference type="Pfam" id="PF03781">
    <property type="entry name" value="FGE-sulfatase"/>
    <property type="match status" value="1"/>
</dbReference>
<dbReference type="GO" id="GO:0120147">
    <property type="term" value="F:formylglycine-generating oxidase activity"/>
    <property type="evidence" value="ECO:0007669"/>
    <property type="project" value="TreeGrafter"/>
</dbReference>
<feature type="chain" id="PRO_5012428108" description="Sulfatase-modifying factor enzyme-like domain-containing protein" evidence="1">
    <location>
        <begin position="18"/>
        <end position="447"/>
    </location>
</feature>
<dbReference type="Proteomes" id="UP000037136">
    <property type="component" value="Unassembled WGS sequence"/>
</dbReference>
<gene>
    <name evidence="3" type="ORF">XA68_17825</name>
</gene>
<evidence type="ECO:0000259" key="2">
    <source>
        <dbReference type="Pfam" id="PF03781"/>
    </source>
</evidence>
<dbReference type="STRING" id="268505.A0A2A9P455"/>
<dbReference type="OrthoDB" id="659at2759"/>
<name>A0A2A9P455_OPHUN</name>
<reference evidence="3 4" key="1">
    <citation type="journal article" date="2015" name="BMC Genomics">
        <title>Gene expression during zombie ant biting behavior reflects the complexity underlying fungal parasitic behavioral manipulation.</title>
        <authorList>
            <person name="de Bekker C."/>
            <person name="Ohm R.A."/>
            <person name="Loreto R.G."/>
            <person name="Sebastian A."/>
            <person name="Albert I."/>
            <person name="Merrow M."/>
            <person name="Brachmann A."/>
            <person name="Hughes D.P."/>
        </authorList>
    </citation>
    <scope>NUCLEOTIDE SEQUENCE [LARGE SCALE GENOMIC DNA]</scope>
    <source>
        <strain evidence="3 4">SC16a</strain>
    </source>
</reference>
<protein>
    <recommendedName>
        <fullName evidence="2">Sulfatase-modifying factor enzyme-like domain-containing protein</fullName>
    </recommendedName>
</protein>
<evidence type="ECO:0000313" key="3">
    <source>
        <dbReference type="EMBL" id="PFH55680.1"/>
    </source>
</evidence>
<dbReference type="InterPro" id="IPR016187">
    <property type="entry name" value="CTDL_fold"/>
</dbReference>
<dbReference type="EMBL" id="LAZP02000808">
    <property type="protein sequence ID" value="PFH55680.1"/>
    <property type="molecule type" value="Genomic_DNA"/>
</dbReference>
<dbReference type="AlphaFoldDB" id="A0A2A9P455"/>